<feature type="region of interest" description="Disordered" evidence="1">
    <location>
        <begin position="54"/>
        <end position="78"/>
    </location>
</feature>
<organism evidence="2 3">
    <name type="scientific">Adineta ricciae</name>
    <name type="common">Rotifer</name>
    <dbReference type="NCBI Taxonomy" id="249248"/>
    <lineage>
        <taxon>Eukaryota</taxon>
        <taxon>Metazoa</taxon>
        <taxon>Spiralia</taxon>
        <taxon>Gnathifera</taxon>
        <taxon>Rotifera</taxon>
        <taxon>Eurotatoria</taxon>
        <taxon>Bdelloidea</taxon>
        <taxon>Adinetida</taxon>
        <taxon>Adinetidae</taxon>
        <taxon>Adineta</taxon>
    </lineage>
</organism>
<protein>
    <submittedName>
        <fullName evidence="2">Uncharacterized protein</fullName>
    </submittedName>
</protein>
<feature type="region of interest" description="Disordered" evidence="1">
    <location>
        <begin position="123"/>
        <end position="142"/>
    </location>
</feature>
<proteinExistence type="predicted"/>
<feature type="compositionally biased region" description="Polar residues" evidence="1">
    <location>
        <begin position="23"/>
        <end position="32"/>
    </location>
</feature>
<dbReference type="Proteomes" id="UP000663828">
    <property type="component" value="Unassembled WGS sequence"/>
</dbReference>
<dbReference type="AlphaFoldDB" id="A0A816F3L3"/>
<name>A0A816F3L3_ADIRI</name>
<feature type="compositionally biased region" description="Polar residues" evidence="1">
    <location>
        <begin position="133"/>
        <end position="142"/>
    </location>
</feature>
<accession>A0A816F3L3</accession>
<evidence type="ECO:0000313" key="3">
    <source>
        <dbReference type="Proteomes" id="UP000663828"/>
    </source>
</evidence>
<comment type="caution">
    <text evidence="2">The sequence shown here is derived from an EMBL/GenBank/DDBJ whole genome shotgun (WGS) entry which is preliminary data.</text>
</comment>
<feature type="compositionally biased region" description="Acidic residues" evidence="1">
    <location>
        <begin position="54"/>
        <end position="75"/>
    </location>
</feature>
<keyword evidence="3" id="KW-1185">Reference proteome</keyword>
<sequence length="142" mass="16408">MNRLLVRRCSMSSIEEEDEPSTSDELTTQSVQLSPSAAVKHYSRLRQSPSVIEWDSELSESEQEFDDNDDDLNENGEDRAANRALQNFIQTSSKYSSINELQLDRIDQGYLKIAIQRIHTITEGDRREKRKSAQMNNKLKEK</sequence>
<reference evidence="2" key="1">
    <citation type="submission" date="2021-02" db="EMBL/GenBank/DDBJ databases">
        <authorList>
            <person name="Nowell W R."/>
        </authorList>
    </citation>
    <scope>NUCLEOTIDE SEQUENCE</scope>
</reference>
<feature type="region of interest" description="Disordered" evidence="1">
    <location>
        <begin position="1"/>
        <end position="32"/>
    </location>
</feature>
<evidence type="ECO:0000313" key="2">
    <source>
        <dbReference type="EMBL" id="CAF1656034.1"/>
    </source>
</evidence>
<gene>
    <name evidence="2" type="ORF">XAT740_LOCUS55931</name>
</gene>
<evidence type="ECO:0000256" key="1">
    <source>
        <dbReference type="SAM" id="MobiDB-lite"/>
    </source>
</evidence>
<dbReference type="EMBL" id="CAJNOR010010703">
    <property type="protein sequence ID" value="CAF1656034.1"/>
    <property type="molecule type" value="Genomic_DNA"/>
</dbReference>